<evidence type="ECO:0000313" key="8">
    <source>
        <dbReference type="Proteomes" id="UP000629025"/>
    </source>
</evidence>
<reference evidence="8" key="1">
    <citation type="journal article" date="2019" name="Int. J. Syst. Evol. Microbiol.">
        <title>The Global Catalogue of Microorganisms (GCM) 10K type strain sequencing project: providing services to taxonomists for standard genome sequencing and annotation.</title>
        <authorList>
            <consortium name="The Broad Institute Genomics Platform"/>
            <consortium name="The Broad Institute Genome Sequencing Center for Infectious Disease"/>
            <person name="Wu L."/>
            <person name="Ma J."/>
        </authorList>
    </citation>
    <scope>NUCLEOTIDE SEQUENCE [LARGE SCALE GENOMIC DNA]</scope>
    <source>
        <strain evidence="8">CGMCC 1.15341</strain>
    </source>
</reference>
<dbReference type="Pfam" id="PF00205">
    <property type="entry name" value="TPP_enzyme_M"/>
    <property type="match status" value="1"/>
</dbReference>
<keyword evidence="8" id="KW-1185">Reference proteome</keyword>
<evidence type="ECO:0000259" key="4">
    <source>
        <dbReference type="Pfam" id="PF00205"/>
    </source>
</evidence>
<evidence type="ECO:0000259" key="6">
    <source>
        <dbReference type="Pfam" id="PF02776"/>
    </source>
</evidence>
<name>A0ABQ1K5Z1_9GAMM</name>
<dbReference type="EMBL" id="BMIJ01000002">
    <property type="protein sequence ID" value="GGB85426.1"/>
    <property type="molecule type" value="Genomic_DNA"/>
</dbReference>
<organism evidence="7 8">
    <name type="scientific">Marinobacterium zhoushanense</name>
    <dbReference type="NCBI Taxonomy" id="1679163"/>
    <lineage>
        <taxon>Bacteria</taxon>
        <taxon>Pseudomonadati</taxon>
        <taxon>Pseudomonadota</taxon>
        <taxon>Gammaproteobacteria</taxon>
        <taxon>Oceanospirillales</taxon>
        <taxon>Oceanospirillaceae</taxon>
        <taxon>Marinobacterium</taxon>
    </lineage>
</organism>
<keyword evidence="2 3" id="KW-0786">Thiamine pyrophosphate</keyword>
<gene>
    <name evidence="7" type="primary">mdlC</name>
    <name evidence="7" type="ORF">GCM10011352_09070</name>
</gene>
<dbReference type="InterPro" id="IPR029035">
    <property type="entry name" value="DHS-like_NAD/FAD-binding_dom"/>
</dbReference>
<dbReference type="NCBIfam" id="NF005485">
    <property type="entry name" value="PRK07092.1"/>
    <property type="match status" value="1"/>
</dbReference>
<dbReference type="SUPFAM" id="SSF52467">
    <property type="entry name" value="DHS-like NAD/FAD-binding domain"/>
    <property type="match status" value="1"/>
</dbReference>
<dbReference type="PANTHER" id="PTHR18968">
    <property type="entry name" value="THIAMINE PYROPHOSPHATE ENZYMES"/>
    <property type="match status" value="1"/>
</dbReference>
<dbReference type="InterPro" id="IPR012001">
    <property type="entry name" value="Thiamin_PyroP_enz_TPP-bd_dom"/>
</dbReference>
<dbReference type="InterPro" id="IPR011766">
    <property type="entry name" value="TPP_enzyme_TPP-bd"/>
</dbReference>
<feature type="domain" description="Thiamine pyrophosphate enzyme N-terminal TPP-binding" evidence="6">
    <location>
        <begin position="3"/>
        <end position="116"/>
    </location>
</feature>
<dbReference type="Pfam" id="PF02776">
    <property type="entry name" value="TPP_enzyme_N"/>
    <property type="match status" value="1"/>
</dbReference>
<dbReference type="CDD" id="cd02002">
    <property type="entry name" value="TPP_BFDC"/>
    <property type="match status" value="1"/>
</dbReference>
<dbReference type="InterPro" id="IPR045229">
    <property type="entry name" value="TPP_enz"/>
</dbReference>
<dbReference type="PROSITE" id="PS00187">
    <property type="entry name" value="TPP_ENZYMES"/>
    <property type="match status" value="1"/>
</dbReference>
<feature type="domain" description="Thiamine pyrophosphate enzyme central" evidence="4">
    <location>
        <begin position="191"/>
        <end position="324"/>
    </location>
</feature>
<dbReference type="Proteomes" id="UP000629025">
    <property type="component" value="Unassembled WGS sequence"/>
</dbReference>
<comment type="caution">
    <text evidence="7">The sequence shown here is derived from an EMBL/GenBank/DDBJ whole genome shotgun (WGS) entry which is preliminary data.</text>
</comment>
<dbReference type="RefSeq" id="WP_188745935.1">
    <property type="nucleotide sequence ID" value="NZ_BMIJ01000002.1"/>
</dbReference>
<evidence type="ECO:0000259" key="5">
    <source>
        <dbReference type="Pfam" id="PF02775"/>
    </source>
</evidence>
<dbReference type="Gene3D" id="3.40.50.970">
    <property type="match status" value="2"/>
</dbReference>
<comment type="similarity">
    <text evidence="1 3">Belongs to the TPP enzyme family.</text>
</comment>
<sequence length="529" mass="56792">MATVHSATYELLRNQGITKVFGNPGSNELPFLKGFPEDFQYILGLHEGVVMGIADGYALAGSRPAFVNLHAAAGTGNAMGALTNSWYSHSPLVVTAGQQARSLVGVEAMLSNVDATQLPRPLVKWSYEPTWPGDVPRALSQAIHMATQPAPGPVYVSIPHDDWEREIDDDALLLADRQVATAGRPSTAQLSNLADRLNNASNPVLVLGPDVDAYQANAMAVELAEKLAAPVWVAPSAPRCPFPTRHRCFRGVLPAAVAGITARLEGHDLIVVIGAPVFRYHQHAPGNYLPKGAKLIHLTCDLQEASRAPMGDALIGDISEMLNLLLLNIQQTDRAMPEPLPLPIPHADSQEGPLAPEVVFDELNALAPEDAIYVKESTSTVTAFWQRVEMRHQGSYYFPAAGGLGFGLPAAVGAQLAQPDRQVIGIIGDGSANYSITALWTAVQYQIPVIFIILKNGTYGALRWFSRILDAEDSPGLDVPGLDFCAIAKGYGVDAVTVNTREEFRTEFNKALKAQGPVLLEVPTTTIEP</sequence>
<evidence type="ECO:0000256" key="1">
    <source>
        <dbReference type="ARBA" id="ARBA00007812"/>
    </source>
</evidence>
<dbReference type="Pfam" id="PF02775">
    <property type="entry name" value="TPP_enzyme_C"/>
    <property type="match status" value="1"/>
</dbReference>
<protein>
    <submittedName>
        <fullName evidence="7">Benzoylformate decarboxylase</fullName>
    </submittedName>
</protein>
<dbReference type="InterPro" id="IPR000399">
    <property type="entry name" value="TPP-bd_CS"/>
</dbReference>
<dbReference type="SUPFAM" id="SSF52518">
    <property type="entry name" value="Thiamin diphosphate-binding fold (THDP-binding)"/>
    <property type="match status" value="2"/>
</dbReference>
<dbReference type="CDD" id="cd07035">
    <property type="entry name" value="TPP_PYR_POX_like"/>
    <property type="match status" value="1"/>
</dbReference>
<feature type="domain" description="Thiamine pyrophosphate enzyme TPP-binding" evidence="5">
    <location>
        <begin position="383"/>
        <end position="522"/>
    </location>
</feature>
<dbReference type="PANTHER" id="PTHR18968:SF133">
    <property type="entry name" value="BENZOYLFORMATE DECARBOXYLASE"/>
    <property type="match status" value="1"/>
</dbReference>
<accession>A0ABQ1K5Z1</accession>
<dbReference type="InterPro" id="IPR012000">
    <property type="entry name" value="Thiamin_PyroP_enz_cen_dom"/>
</dbReference>
<dbReference type="Gene3D" id="3.40.50.1220">
    <property type="entry name" value="TPP-binding domain"/>
    <property type="match status" value="1"/>
</dbReference>
<evidence type="ECO:0000256" key="2">
    <source>
        <dbReference type="ARBA" id="ARBA00023052"/>
    </source>
</evidence>
<evidence type="ECO:0000313" key="7">
    <source>
        <dbReference type="EMBL" id="GGB85426.1"/>
    </source>
</evidence>
<proteinExistence type="inferred from homology"/>
<dbReference type="InterPro" id="IPR029061">
    <property type="entry name" value="THDP-binding"/>
</dbReference>
<evidence type="ECO:0000256" key="3">
    <source>
        <dbReference type="RuleBase" id="RU362132"/>
    </source>
</evidence>